<dbReference type="Proteomes" id="UP000836402">
    <property type="component" value="Unassembled WGS sequence"/>
</dbReference>
<reference evidence="3" key="2">
    <citation type="journal article" date="2019" name="IMA Fungus">
        <title>Genome sequencing and comparison of five Tilletia species to identify candidate genes for the detection of regulated species infecting wheat.</title>
        <authorList>
            <person name="Nguyen H.D.T."/>
            <person name="Sultana T."/>
            <person name="Kesanakurti P."/>
            <person name="Hambleton S."/>
        </authorList>
    </citation>
    <scope>NUCLEOTIDE SEQUENCE</scope>
    <source>
        <strain evidence="3">DAOMC 238032</strain>
    </source>
</reference>
<reference evidence="3" key="1">
    <citation type="submission" date="2016-04" db="EMBL/GenBank/DDBJ databases">
        <authorList>
            <person name="Nguyen H.D."/>
            <person name="Kesanakurti P."/>
            <person name="Cullis J."/>
            <person name="Levesque C.A."/>
            <person name="Hambleton S."/>
        </authorList>
    </citation>
    <scope>NUCLEOTIDE SEQUENCE</scope>
    <source>
        <strain evidence="3">DAOMC 238032</strain>
    </source>
</reference>
<sequence length="149" mass="15856">MSFSRFITSLVLGAAMVAAAAVSTSGTSIQHNFQAGSGGYNGDYVSEDINGVVDKLGKVSGNAKLLWKDDFIASSSSLKVFDSNLQAFTISRVDDEAYAAANTTTKGSWAYSEIRLKEDGEGRIIIQSPRPVSCRKGNRGEKGDVICSF</sequence>
<evidence type="ECO:0000313" key="5">
    <source>
        <dbReference type="Proteomes" id="UP000836402"/>
    </source>
</evidence>
<comment type="caution">
    <text evidence="3">The sequence shown here is derived from an EMBL/GenBank/DDBJ whole genome shotgun (WGS) entry which is preliminary data.</text>
</comment>
<reference evidence="2" key="3">
    <citation type="submission" date="2020-10" db="EMBL/GenBank/DDBJ databases">
        <authorList>
            <person name="Sedaghatjoo S."/>
        </authorList>
    </citation>
    <scope>NUCLEOTIDE SEQUENCE</scope>
    <source>
        <strain evidence="2">AZH3</strain>
    </source>
</reference>
<feature type="chain" id="PRO_5035712979" evidence="1">
    <location>
        <begin position="27"/>
        <end position="149"/>
    </location>
</feature>
<name>A0A8T8TBX8_9BASI</name>
<accession>A0A8T8TBX8</accession>
<dbReference type="EMBL" id="CAJHJG010005796">
    <property type="protein sequence ID" value="CAD6952648.1"/>
    <property type="molecule type" value="Genomic_DNA"/>
</dbReference>
<evidence type="ECO:0000256" key="1">
    <source>
        <dbReference type="SAM" id="SignalP"/>
    </source>
</evidence>
<keyword evidence="1" id="KW-0732">Signal</keyword>
<dbReference type="AlphaFoldDB" id="A0A8T8TBX8"/>
<protein>
    <submittedName>
        <fullName evidence="3">Uncharacterized protein</fullName>
    </submittedName>
</protein>
<organism evidence="3 4">
    <name type="scientific">Tilletia caries</name>
    <name type="common">wheat bunt fungus</name>
    <dbReference type="NCBI Taxonomy" id="13290"/>
    <lineage>
        <taxon>Eukaryota</taxon>
        <taxon>Fungi</taxon>
        <taxon>Dikarya</taxon>
        <taxon>Basidiomycota</taxon>
        <taxon>Ustilaginomycotina</taxon>
        <taxon>Exobasidiomycetes</taxon>
        <taxon>Tilletiales</taxon>
        <taxon>Tilletiaceae</taxon>
        <taxon>Tilletia</taxon>
    </lineage>
</organism>
<feature type="signal peptide" evidence="1">
    <location>
        <begin position="1"/>
        <end position="26"/>
    </location>
</feature>
<evidence type="ECO:0000313" key="3">
    <source>
        <dbReference type="EMBL" id="KAE8258080.1"/>
    </source>
</evidence>
<dbReference type="EMBL" id="LWDD02000611">
    <property type="protein sequence ID" value="KAE8258080.1"/>
    <property type="molecule type" value="Genomic_DNA"/>
</dbReference>
<evidence type="ECO:0000313" key="2">
    <source>
        <dbReference type="EMBL" id="CAD6952648.1"/>
    </source>
</evidence>
<evidence type="ECO:0000313" key="4">
    <source>
        <dbReference type="Proteomes" id="UP000077671"/>
    </source>
</evidence>
<gene>
    <name evidence="3" type="ORF">A4X03_0g4486</name>
    <name evidence="2" type="ORF">JKIAZH3_G6314</name>
</gene>
<keyword evidence="5" id="KW-1185">Reference proteome</keyword>
<dbReference type="Proteomes" id="UP000077671">
    <property type="component" value="Unassembled WGS sequence"/>
</dbReference>
<proteinExistence type="predicted"/>